<evidence type="ECO:0000313" key="4">
    <source>
        <dbReference type="EMBL" id="VVC76641.1"/>
    </source>
</evidence>
<dbReference type="KEGG" id="asip:AQUSIP_19640"/>
<dbReference type="GO" id="GO:0004751">
    <property type="term" value="F:ribose-5-phosphate isomerase activity"/>
    <property type="evidence" value="ECO:0007669"/>
    <property type="project" value="UniProtKB-UniRule"/>
</dbReference>
<dbReference type="PANTHER" id="PTHR11934">
    <property type="entry name" value="RIBOSE-5-PHOSPHATE ISOMERASE"/>
    <property type="match status" value="1"/>
</dbReference>
<dbReference type="EMBL" id="LR699119">
    <property type="protein sequence ID" value="VVC76641.1"/>
    <property type="molecule type" value="Genomic_DNA"/>
</dbReference>
<dbReference type="OrthoDB" id="5870696at2"/>
<comment type="pathway">
    <text evidence="3">Carbohydrate degradation; pentose phosphate pathway; D-ribose 5-phosphate from D-ribulose 5-phosphate (non-oxidative stage): step 1/1.</text>
</comment>
<dbReference type="GO" id="GO:0006014">
    <property type="term" value="P:D-ribose metabolic process"/>
    <property type="evidence" value="ECO:0007669"/>
    <property type="project" value="TreeGrafter"/>
</dbReference>
<dbReference type="CDD" id="cd01398">
    <property type="entry name" value="RPI_A"/>
    <property type="match status" value="1"/>
</dbReference>
<dbReference type="InterPro" id="IPR020672">
    <property type="entry name" value="Ribose5P_isomerase_typA_subgr"/>
</dbReference>
<dbReference type="SUPFAM" id="SSF75445">
    <property type="entry name" value="D-ribose-5-phosphate isomerase (RpiA), lid domain"/>
    <property type="match status" value="1"/>
</dbReference>
<gene>
    <name evidence="3 4" type="primary">rpiA</name>
    <name evidence="4" type="ORF">AQUSIP_19640</name>
</gene>
<keyword evidence="5" id="KW-1185">Reference proteome</keyword>
<organism evidence="4 5">
    <name type="scientific">Aquicella siphonis</name>
    <dbReference type="NCBI Taxonomy" id="254247"/>
    <lineage>
        <taxon>Bacteria</taxon>
        <taxon>Pseudomonadati</taxon>
        <taxon>Pseudomonadota</taxon>
        <taxon>Gammaproteobacteria</taxon>
        <taxon>Legionellales</taxon>
        <taxon>Coxiellaceae</taxon>
        <taxon>Aquicella</taxon>
    </lineage>
</organism>
<dbReference type="Gene3D" id="3.30.70.260">
    <property type="match status" value="1"/>
</dbReference>
<dbReference type="FunFam" id="3.40.50.1360:FF:000001">
    <property type="entry name" value="Ribose-5-phosphate isomerase A"/>
    <property type="match status" value="1"/>
</dbReference>
<accession>A0A5E4PJV2</accession>
<evidence type="ECO:0000256" key="1">
    <source>
        <dbReference type="ARBA" id="ARBA00001713"/>
    </source>
</evidence>
<dbReference type="EC" id="5.3.1.6" evidence="3"/>
<sequence length="221" mass="23589">MKVTVDKEAGKQAAAQAAVEYIENDMIIGVGTGSTVEYFIEALRSVKQKLEGAVASSAATASKLKALSIPLVDLNSVSELPLYVDGADEINPARQMIKGGGGALTREKIIAMVAKKFVCIADESKYVDLLGDFPVSVEVIPMARSYVARQIVLMGGDPVYREGFVTDNGNVILDVFNMKLLDPKAIEEKLKNIVGVVENGVFAKRTADVLLLGAETGVKKL</sequence>
<dbReference type="SUPFAM" id="SSF100950">
    <property type="entry name" value="NagB/RpiA/CoA transferase-like"/>
    <property type="match status" value="1"/>
</dbReference>
<dbReference type="InterPro" id="IPR037171">
    <property type="entry name" value="NagB/RpiA_transferase-like"/>
</dbReference>
<comment type="similarity">
    <text evidence="3">Belongs to the ribose 5-phosphate isomerase family.</text>
</comment>
<proteinExistence type="inferred from homology"/>
<protein>
    <recommendedName>
        <fullName evidence="3">Ribose-5-phosphate isomerase A</fullName>
        <ecNumber evidence="3">5.3.1.6</ecNumber>
    </recommendedName>
    <alternativeName>
        <fullName evidence="3">Phosphoriboisomerase A</fullName>
        <shortName evidence="3">PRI</shortName>
    </alternativeName>
</protein>
<evidence type="ECO:0000313" key="5">
    <source>
        <dbReference type="Proteomes" id="UP000324194"/>
    </source>
</evidence>
<dbReference type="HAMAP" id="MF_00170">
    <property type="entry name" value="Rib_5P_isom_A"/>
    <property type="match status" value="1"/>
</dbReference>
<feature type="binding site" evidence="3">
    <location>
        <begin position="32"/>
        <end position="35"/>
    </location>
    <ligand>
        <name>substrate</name>
    </ligand>
</feature>
<dbReference type="RefSeq" id="WP_148339947.1">
    <property type="nucleotide sequence ID" value="NZ_LR699119.1"/>
</dbReference>
<dbReference type="Pfam" id="PF06026">
    <property type="entry name" value="Rib_5-P_isom_A"/>
    <property type="match status" value="1"/>
</dbReference>
<dbReference type="NCBIfam" id="NF001924">
    <property type="entry name" value="PRK00702.1"/>
    <property type="match status" value="1"/>
</dbReference>
<dbReference type="Gene3D" id="3.40.50.1360">
    <property type="match status" value="1"/>
</dbReference>
<evidence type="ECO:0000256" key="3">
    <source>
        <dbReference type="HAMAP-Rule" id="MF_00170"/>
    </source>
</evidence>
<feature type="binding site" evidence="3">
    <location>
        <begin position="98"/>
        <end position="101"/>
    </location>
    <ligand>
        <name>substrate</name>
    </ligand>
</feature>
<dbReference type="AlphaFoldDB" id="A0A5E4PJV2"/>
<comment type="subunit">
    <text evidence="3">Homodimer.</text>
</comment>
<dbReference type="UniPathway" id="UPA00115">
    <property type="reaction ID" value="UER00412"/>
</dbReference>
<reference evidence="4 5" key="1">
    <citation type="submission" date="2019-08" db="EMBL/GenBank/DDBJ databases">
        <authorList>
            <person name="Guy L."/>
        </authorList>
    </citation>
    <scope>NUCLEOTIDE SEQUENCE [LARGE SCALE GENOMIC DNA]</scope>
    <source>
        <strain evidence="4 5">SGT-108</strain>
    </source>
</reference>
<evidence type="ECO:0000256" key="2">
    <source>
        <dbReference type="ARBA" id="ARBA00023235"/>
    </source>
</evidence>
<feature type="active site" description="Proton acceptor" evidence="3">
    <location>
        <position position="107"/>
    </location>
</feature>
<dbReference type="NCBIfam" id="TIGR00021">
    <property type="entry name" value="rpiA"/>
    <property type="match status" value="1"/>
</dbReference>
<feature type="binding site" evidence="3">
    <location>
        <begin position="85"/>
        <end position="88"/>
    </location>
    <ligand>
        <name>substrate</name>
    </ligand>
</feature>
<dbReference type="FunFam" id="3.30.70.260:FF:000004">
    <property type="entry name" value="Ribose-5-phosphate isomerase A"/>
    <property type="match status" value="1"/>
</dbReference>
<name>A0A5E4PJV2_9COXI</name>
<dbReference type="GO" id="GO:0005829">
    <property type="term" value="C:cytosol"/>
    <property type="evidence" value="ECO:0007669"/>
    <property type="project" value="TreeGrafter"/>
</dbReference>
<dbReference type="PANTHER" id="PTHR11934:SF0">
    <property type="entry name" value="RIBOSE-5-PHOSPHATE ISOMERASE"/>
    <property type="match status" value="1"/>
</dbReference>
<keyword evidence="2 3" id="KW-0413">Isomerase</keyword>
<comment type="catalytic activity">
    <reaction evidence="1 3">
        <text>aldehydo-D-ribose 5-phosphate = D-ribulose 5-phosphate</text>
        <dbReference type="Rhea" id="RHEA:14657"/>
        <dbReference type="ChEBI" id="CHEBI:58121"/>
        <dbReference type="ChEBI" id="CHEBI:58273"/>
        <dbReference type="EC" id="5.3.1.6"/>
    </reaction>
</comment>
<feature type="binding site" evidence="3">
    <location>
        <position position="125"/>
    </location>
    <ligand>
        <name>substrate</name>
    </ligand>
</feature>
<dbReference type="GO" id="GO:0009052">
    <property type="term" value="P:pentose-phosphate shunt, non-oxidative branch"/>
    <property type="evidence" value="ECO:0007669"/>
    <property type="project" value="UniProtKB-UniRule"/>
</dbReference>
<comment type="function">
    <text evidence="3">Catalyzes the reversible conversion of ribose-5-phosphate to ribulose 5-phosphate.</text>
</comment>
<dbReference type="InterPro" id="IPR004788">
    <property type="entry name" value="Ribose5P_isomerase_type_A"/>
</dbReference>
<dbReference type="Proteomes" id="UP000324194">
    <property type="component" value="Chromosome 1"/>
</dbReference>